<proteinExistence type="inferred from homology"/>
<gene>
    <name evidence="5" type="ORF">ABL78_8161</name>
</gene>
<comment type="subcellular location">
    <subcellularLocation>
        <location evidence="1">Nucleus</location>
    </subcellularLocation>
</comment>
<dbReference type="InterPro" id="IPR007858">
    <property type="entry name" value="Dpy-30_motif"/>
</dbReference>
<accession>A0A0N1PB06</accession>
<organism evidence="5 6">
    <name type="scientific">Leptomonas seymouri</name>
    <dbReference type="NCBI Taxonomy" id="5684"/>
    <lineage>
        <taxon>Eukaryota</taxon>
        <taxon>Discoba</taxon>
        <taxon>Euglenozoa</taxon>
        <taxon>Kinetoplastea</taxon>
        <taxon>Metakinetoplastina</taxon>
        <taxon>Trypanosomatida</taxon>
        <taxon>Trypanosomatidae</taxon>
        <taxon>Leishmaniinae</taxon>
        <taxon>Leptomonas</taxon>
    </lineage>
</organism>
<feature type="compositionally biased region" description="Polar residues" evidence="4">
    <location>
        <begin position="58"/>
        <end position="72"/>
    </location>
</feature>
<feature type="region of interest" description="Disordered" evidence="4">
    <location>
        <begin position="52"/>
        <end position="72"/>
    </location>
</feature>
<name>A0A0N1PB06_LEPSE</name>
<reference evidence="5 6" key="1">
    <citation type="journal article" date="2015" name="PLoS Pathog.">
        <title>Leptomonas seymouri: Adaptations to the Dixenous Life Cycle Analyzed by Genome Sequencing, Transcriptome Profiling and Co-infection with Leishmania donovani.</title>
        <authorList>
            <person name="Kraeva N."/>
            <person name="Butenko A."/>
            <person name="Hlavacova J."/>
            <person name="Kostygov A."/>
            <person name="Myskova J."/>
            <person name="Grybchuk D."/>
            <person name="Lestinova T."/>
            <person name="Votypka J."/>
            <person name="Volf P."/>
            <person name="Opperdoes F."/>
            <person name="Flegontov P."/>
            <person name="Lukes J."/>
            <person name="Yurchenko V."/>
        </authorList>
    </citation>
    <scope>NUCLEOTIDE SEQUENCE [LARGE SCALE GENOMIC DNA]</scope>
    <source>
        <strain evidence="5 6">ATCC 30220</strain>
    </source>
</reference>
<evidence type="ECO:0000256" key="1">
    <source>
        <dbReference type="ARBA" id="ARBA00004123"/>
    </source>
</evidence>
<evidence type="ECO:0000256" key="3">
    <source>
        <dbReference type="ARBA" id="ARBA00023242"/>
    </source>
</evidence>
<comment type="similarity">
    <text evidence="2">Belongs to the dpy-30 family.</text>
</comment>
<protein>
    <submittedName>
        <fullName evidence="5">Uncharacterized protein</fullName>
    </submittedName>
</protein>
<evidence type="ECO:0000313" key="5">
    <source>
        <dbReference type="EMBL" id="KPI82825.1"/>
    </source>
</evidence>
<feature type="compositionally biased region" description="Polar residues" evidence="4">
    <location>
        <begin position="180"/>
        <end position="190"/>
    </location>
</feature>
<dbReference type="InterPro" id="IPR049629">
    <property type="entry name" value="DPY30_SDC1_DD"/>
</dbReference>
<feature type="region of interest" description="Disordered" evidence="4">
    <location>
        <begin position="155"/>
        <end position="196"/>
    </location>
</feature>
<sequence length="226" mass="23106">MQSCTPAQSLDEVDEETRQALLLHLGAWKSATGATDSASTEAPIKLSEGLAQGPSVGQAANQPDSAQLSDNSAQGLQRQLVFADGCEVVDIPEYALPDAQYIERTVLPLLLRGLEEVALTRPPDPLAFLGAYLISNNPQKPSAAAAALAGAAPVTSGSGCATRDGGRDGAQRGTPAQVPAPSQQRQSSPLLPTEHPALAAAVQHAVERFAPYAKGVNGAASAAAVP</sequence>
<evidence type="ECO:0000256" key="2">
    <source>
        <dbReference type="ARBA" id="ARBA00010849"/>
    </source>
</evidence>
<dbReference type="GO" id="GO:0005634">
    <property type="term" value="C:nucleus"/>
    <property type="evidence" value="ECO:0007669"/>
    <property type="project" value="UniProtKB-SubCell"/>
</dbReference>
<dbReference type="AlphaFoldDB" id="A0A0N1PB06"/>
<dbReference type="Pfam" id="PF05186">
    <property type="entry name" value="Dpy-30"/>
    <property type="match status" value="1"/>
</dbReference>
<evidence type="ECO:0000256" key="4">
    <source>
        <dbReference type="SAM" id="MobiDB-lite"/>
    </source>
</evidence>
<keyword evidence="6" id="KW-1185">Reference proteome</keyword>
<dbReference type="VEuPathDB" id="TriTrypDB:Lsey_0521_0010"/>
<dbReference type="CDD" id="cd22965">
    <property type="entry name" value="DD_DPY30_SDC1"/>
    <property type="match status" value="1"/>
</dbReference>
<dbReference type="Gene3D" id="1.20.890.10">
    <property type="entry name" value="cAMP-dependent protein kinase regulatory subunit, dimerization-anchoring domain"/>
    <property type="match status" value="1"/>
</dbReference>
<dbReference type="OMA" id="QGFARPF"/>
<evidence type="ECO:0000313" key="6">
    <source>
        <dbReference type="Proteomes" id="UP000038009"/>
    </source>
</evidence>
<dbReference type="EMBL" id="LJSK01000521">
    <property type="protein sequence ID" value="KPI82825.1"/>
    <property type="molecule type" value="Genomic_DNA"/>
</dbReference>
<keyword evidence="3" id="KW-0539">Nucleus</keyword>
<comment type="caution">
    <text evidence="5">The sequence shown here is derived from an EMBL/GenBank/DDBJ whole genome shotgun (WGS) entry which is preliminary data.</text>
</comment>
<dbReference type="Proteomes" id="UP000038009">
    <property type="component" value="Unassembled WGS sequence"/>
</dbReference>
<dbReference type="OrthoDB" id="263203at2759"/>